<comment type="caution">
    <text evidence="1">The sequence shown here is derived from an EMBL/GenBank/DDBJ whole genome shotgun (WGS) entry which is preliminary data.</text>
</comment>
<keyword evidence="2" id="KW-1185">Reference proteome</keyword>
<evidence type="ECO:0000313" key="2">
    <source>
        <dbReference type="Proteomes" id="UP001207468"/>
    </source>
</evidence>
<dbReference type="Proteomes" id="UP001207468">
    <property type="component" value="Unassembled WGS sequence"/>
</dbReference>
<organism evidence="1 2">
    <name type="scientific">Russula earlei</name>
    <dbReference type="NCBI Taxonomy" id="71964"/>
    <lineage>
        <taxon>Eukaryota</taxon>
        <taxon>Fungi</taxon>
        <taxon>Dikarya</taxon>
        <taxon>Basidiomycota</taxon>
        <taxon>Agaricomycotina</taxon>
        <taxon>Agaricomycetes</taxon>
        <taxon>Russulales</taxon>
        <taxon>Russulaceae</taxon>
        <taxon>Russula</taxon>
    </lineage>
</organism>
<accession>A0ACC0UND9</accession>
<sequence length="229" mass="25263">MLVFVFSRLLAAWFTFLLPSYKTFKALKKSTSHEREIEKWASYWVVIAIIAAFEHTAEWLLCWFSFYWELKTLALLFLSLPQFEGSTYVYKTYVEPYLVQNEPDIDAGIASARDETLQFLQSRLSALWEILYSLLSKTPVVTKHTSPSSPFQEGAPTNGSSPVHQKAFHSALDLWGALTQSAFLGGSAPGGGKSAESRASFDSALSPAATHYGASGPVGYDVGAETVNN</sequence>
<dbReference type="EMBL" id="JAGFNK010000003">
    <property type="protein sequence ID" value="KAI9513068.1"/>
    <property type="molecule type" value="Genomic_DNA"/>
</dbReference>
<proteinExistence type="predicted"/>
<name>A0ACC0UND9_9AGAM</name>
<evidence type="ECO:0000313" key="1">
    <source>
        <dbReference type="EMBL" id="KAI9513068.1"/>
    </source>
</evidence>
<gene>
    <name evidence="1" type="ORF">F5148DRAFT_464804</name>
</gene>
<protein>
    <submittedName>
        <fullName evidence="1">TB2/DP1, HVA22 family-domain-containing protein</fullName>
    </submittedName>
</protein>
<reference evidence="1" key="1">
    <citation type="submission" date="2021-03" db="EMBL/GenBank/DDBJ databases">
        <title>Evolutionary priming and transition to the ectomycorrhizal habit in an iconic lineage of mushroom-forming fungi: is preadaptation a requirement?</title>
        <authorList>
            <consortium name="DOE Joint Genome Institute"/>
            <person name="Looney B.P."/>
            <person name="Miyauchi S."/>
            <person name="Morin E."/>
            <person name="Drula E."/>
            <person name="Courty P.E."/>
            <person name="Chicoki N."/>
            <person name="Fauchery L."/>
            <person name="Kohler A."/>
            <person name="Kuo A."/>
            <person name="LaButti K."/>
            <person name="Pangilinan J."/>
            <person name="Lipzen A."/>
            <person name="Riley R."/>
            <person name="Andreopoulos W."/>
            <person name="He G."/>
            <person name="Johnson J."/>
            <person name="Barry K.W."/>
            <person name="Grigoriev I.V."/>
            <person name="Nagy L."/>
            <person name="Hibbett D."/>
            <person name="Henrissat B."/>
            <person name="Matheny P.B."/>
            <person name="Labbe J."/>
            <person name="Martin A.F."/>
        </authorList>
    </citation>
    <scope>NUCLEOTIDE SEQUENCE</scope>
    <source>
        <strain evidence="1">BPL698</strain>
    </source>
</reference>